<evidence type="ECO:0000313" key="1">
    <source>
        <dbReference type="EMBL" id="AVD70461.1"/>
    </source>
</evidence>
<name>A0A2L1GLA3_9BACT</name>
<evidence type="ECO:0008006" key="3">
    <source>
        <dbReference type="Google" id="ProtNLM"/>
    </source>
</evidence>
<sequence>MDAPNPAPLTPAHLLGVYRHQEPGYRPLVDFASWRVAILNFSQDLRVENIKRLQRHNETDEVFVLLAGRCLLLTAEGEECATRIHAEDLQAGLVYNVRRGVWHNHVLSPDARVLVVENRDTTYDNSPFTDLSAAQQAELARLCRRIWRQ</sequence>
<gene>
    <name evidence="1" type="ORF">CAY53_02370</name>
</gene>
<dbReference type="RefSeq" id="WP_104935767.1">
    <property type="nucleotide sequence ID" value="NZ_CP021255.1"/>
</dbReference>
<protein>
    <recommendedName>
        <fullName evidence="3">Cupin</fullName>
    </recommendedName>
</protein>
<dbReference type="OrthoDB" id="9794183at2"/>
<evidence type="ECO:0000313" key="2">
    <source>
        <dbReference type="Proteomes" id="UP000239867"/>
    </source>
</evidence>
<proteinExistence type="predicted"/>
<dbReference type="EMBL" id="CP021255">
    <property type="protein sequence ID" value="AVD70461.1"/>
    <property type="molecule type" value="Genomic_DNA"/>
</dbReference>
<accession>A0A2L1GLA3</accession>
<reference evidence="1 2" key="1">
    <citation type="journal article" date="2018" name="MBio">
        <title>Insights into the evolution of host association through the isolation and characterization of a novel human periodontal pathobiont, Desulfobulbus oralis.</title>
        <authorList>
            <person name="Cross K.L."/>
            <person name="Chirania P."/>
            <person name="Xiong W."/>
            <person name="Beall C.J."/>
            <person name="Elkins J.G."/>
            <person name="Giannone R.J."/>
            <person name="Griffen A.L."/>
            <person name="Guss A.M."/>
            <person name="Hettich R.L."/>
            <person name="Joshi S.S."/>
            <person name="Mokrzan E.M."/>
            <person name="Martin R.K."/>
            <person name="Zhulin I.B."/>
            <person name="Leys E.J."/>
            <person name="Podar M."/>
        </authorList>
    </citation>
    <scope>NUCLEOTIDE SEQUENCE [LARGE SCALE GENOMIC DNA]</scope>
    <source>
        <strain evidence="1 2">ORNL</strain>
    </source>
</reference>
<dbReference type="Gene3D" id="2.60.120.10">
    <property type="entry name" value="Jelly Rolls"/>
    <property type="match status" value="1"/>
</dbReference>
<organism evidence="1 2">
    <name type="scientific">Desulfobulbus oralis</name>
    <dbReference type="NCBI Taxonomy" id="1986146"/>
    <lineage>
        <taxon>Bacteria</taxon>
        <taxon>Pseudomonadati</taxon>
        <taxon>Thermodesulfobacteriota</taxon>
        <taxon>Desulfobulbia</taxon>
        <taxon>Desulfobulbales</taxon>
        <taxon>Desulfobulbaceae</taxon>
        <taxon>Desulfobulbus</taxon>
    </lineage>
</organism>
<dbReference type="KEGG" id="deo:CAY53_02370"/>
<dbReference type="InterPro" id="IPR011051">
    <property type="entry name" value="RmlC_Cupin_sf"/>
</dbReference>
<dbReference type="Proteomes" id="UP000239867">
    <property type="component" value="Chromosome"/>
</dbReference>
<dbReference type="InterPro" id="IPR014710">
    <property type="entry name" value="RmlC-like_jellyroll"/>
</dbReference>
<dbReference type="SUPFAM" id="SSF51182">
    <property type="entry name" value="RmlC-like cupins"/>
    <property type="match status" value="1"/>
</dbReference>
<keyword evidence="2" id="KW-1185">Reference proteome</keyword>
<dbReference type="AlphaFoldDB" id="A0A2L1GLA3"/>